<feature type="transmembrane region" description="Helical" evidence="2">
    <location>
        <begin position="6"/>
        <end position="27"/>
    </location>
</feature>
<evidence type="ECO:0000313" key="3">
    <source>
        <dbReference type="EMBL" id="TKA71836.1"/>
    </source>
</evidence>
<evidence type="ECO:0000256" key="1">
    <source>
        <dbReference type="SAM" id="MobiDB-lite"/>
    </source>
</evidence>
<proteinExistence type="predicted"/>
<feature type="compositionally biased region" description="Polar residues" evidence="1">
    <location>
        <begin position="246"/>
        <end position="258"/>
    </location>
</feature>
<protein>
    <submittedName>
        <fullName evidence="3">Uncharacterized protein</fullName>
    </submittedName>
</protein>
<dbReference type="AlphaFoldDB" id="A0A4U0X8D9"/>
<reference evidence="3 4" key="1">
    <citation type="submission" date="2017-03" db="EMBL/GenBank/DDBJ databases">
        <title>Genomes of endolithic fungi from Antarctica.</title>
        <authorList>
            <person name="Coleine C."/>
            <person name="Masonjones S."/>
            <person name="Stajich J.E."/>
        </authorList>
    </citation>
    <scope>NUCLEOTIDE SEQUENCE [LARGE SCALE GENOMIC DNA]</scope>
    <source>
        <strain evidence="3 4">CCFEE 5184</strain>
    </source>
</reference>
<keyword evidence="2" id="KW-0812">Transmembrane</keyword>
<keyword evidence="2" id="KW-0472">Membrane</keyword>
<dbReference type="OrthoDB" id="5414285at2759"/>
<keyword evidence="4" id="KW-1185">Reference proteome</keyword>
<dbReference type="STRING" id="329884.A0A4U0X8D9"/>
<organism evidence="3 4">
    <name type="scientific">Friedmanniomyces simplex</name>
    <dbReference type="NCBI Taxonomy" id="329884"/>
    <lineage>
        <taxon>Eukaryota</taxon>
        <taxon>Fungi</taxon>
        <taxon>Dikarya</taxon>
        <taxon>Ascomycota</taxon>
        <taxon>Pezizomycotina</taxon>
        <taxon>Dothideomycetes</taxon>
        <taxon>Dothideomycetidae</taxon>
        <taxon>Mycosphaerellales</taxon>
        <taxon>Teratosphaeriaceae</taxon>
        <taxon>Friedmanniomyces</taxon>
    </lineage>
</organism>
<feature type="compositionally biased region" description="Gly residues" evidence="1">
    <location>
        <begin position="93"/>
        <end position="106"/>
    </location>
</feature>
<evidence type="ECO:0000313" key="4">
    <source>
        <dbReference type="Proteomes" id="UP000309340"/>
    </source>
</evidence>
<keyword evidence="2" id="KW-1133">Transmembrane helix</keyword>
<feature type="compositionally biased region" description="Basic and acidic residues" evidence="1">
    <location>
        <begin position="171"/>
        <end position="193"/>
    </location>
</feature>
<accession>A0A4U0X8D9</accession>
<feature type="region of interest" description="Disordered" evidence="1">
    <location>
        <begin position="38"/>
        <end position="64"/>
    </location>
</feature>
<evidence type="ECO:0000256" key="2">
    <source>
        <dbReference type="SAM" id="Phobius"/>
    </source>
</evidence>
<feature type="compositionally biased region" description="Gly residues" evidence="1">
    <location>
        <begin position="150"/>
        <end position="170"/>
    </location>
</feature>
<feature type="region of interest" description="Disordered" evidence="1">
    <location>
        <begin position="143"/>
        <end position="270"/>
    </location>
</feature>
<dbReference type="EMBL" id="NAJQ01000334">
    <property type="protein sequence ID" value="TKA71836.1"/>
    <property type="molecule type" value="Genomic_DNA"/>
</dbReference>
<feature type="region of interest" description="Disordered" evidence="1">
    <location>
        <begin position="87"/>
        <end position="125"/>
    </location>
</feature>
<dbReference type="Proteomes" id="UP000309340">
    <property type="component" value="Unassembled WGS sequence"/>
</dbReference>
<comment type="caution">
    <text evidence="3">The sequence shown here is derived from an EMBL/GenBank/DDBJ whole genome shotgun (WGS) entry which is preliminary data.</text>
</comment>
<feature type="compositionally biased region" description="Gly residues" evidence="1">
    <location>
        <begin position="194"/>
        <end position="205"/>
    </location>
</feature>
<sequence>MALSGWGVFLVILILLVVGGGGGYTLYTHYRARRLGLPPPSLNPFSQRRRGETGGSTYRAPAPAPGGIQGWLSNKWHSLRNQRTAGGAYESTGYGGGEGERGGGSGTTNRDRRGFGPLDPDEAWSAHVDNEAGGYYEEQELGLQDPAQGPYGGRGYGGGGGDIGVGVGGIEEGRGRSRSRQRELDSRYEEEVHGGGSRQQGGGDSGKLNPFGDQAALAPSLRGVSPRPHVDTSGAARAVSAHRKNNSSLGTTGSADNSPTERRSMFREDV</sequence>
<feature type="compositionally biased region" description="Basic and acidic residues" evidence="1">
    <location>
        <begin position="259"/>
        <end position="270"/>
    </location>
</feature>
<name>A0A4U0X8D9_9PEZI</name>
<gene>
    <name evidence="3" type="ORF">B0A55_06803</name>
</gene>